<evidence type="ECO:0008006" key="3">
    <source>
        <dbReference type="Google" id="ProtNLM"/>
    </source>
</evidence>
<protein>
    <recommendedName>
        <fullName evidence="3">DDE Tnp4 domain-containing protein</fullName>
    </recommendedName>
</protein>
<dbReference type="STRING" id="431595.K3W8B1"/>
<dbReference type="Proteomes" id="UP000019132">
    <property type="component" value="Unassembled WGS sequence"/>
</dbReference>
<name>K3W8B1_GLOUD</name>
<accession>K3W8B1</accession>
<dbReference type="VEuPathDB" id="FungiDB:PYU1_G001202"/>
<organism evidence="1 2">
    <name type="scientific">Globisporangium ultimum (strain ATCC 200006 / CBS 805.95 / DAOM BR144)</name>
    <name type="common">Pythium ultimum</name>
    <dbReference type="NCBI Taxonomy" id="431595"/>
    <lineage>
        <taxon>Eukaryota</taxon>
        <taxon>Sar</taxon>
        <taxon>Stramenopiles</taxon>
        <taxon>Oomycota</taxon>
        <taxon>Peronosporomycetes</taxon>
        <taxon>Pythiales</taxon>
        <taxon>Pythiaceae</taxon>
        <taxon>Globisporangium</taxon>
    </lineage>
</organism>
<reference evidence="2" key="1">
    <citation type="journal article" date="2010" name="Genome Biol.">
        <title>Genome sequence of the necrotrophic plant pathogen Pythium ultimum reveals original pathogenicity mechanisms and effector repertoire.</title>
        <authorList>
            <person name="Levesque C.A."/>
            <person name="Brouwer H."/>
            <person name="Cano L."/>
            <person name="Hamilton J.P."/>
            <person name="Holt C."/>
            <person name="Huitema E."/>
            <person name="Raffaele S."/>
            <person name="Robideau G.P."/>
            <person name="Thines M."/>
            <person name="Win J."/>
            <person name="Zerillo M.M."/>
            <person name="Beakes G.W."/>
            <person name="Boore J.L."/>
            <person name="Busam D."/>
            <person name="Dumas B."/>
            <person name="Ferriera S."/>
            <person name="Fuerstenberg S.I."/>
            <person name="Gachon C.M."/>
            <person name="Gaulin E."/>
            <person name="Govers F."/>
            <person name="Grenville-Briggs L."/>
            <person name="Horner N."/>
            <person name="Hostetler J."/>
            <person name="Jiang R.H."/>
            <person name="Johnson J."/>
            <person name="Krajaejun T."/>
            <person name="Lin H."/>
            <person name="Meijer H.J."/>
            <person name="Moore B."/>
            <person name="Morris P."/>
            <person name="Phuntmart V."/>
            <person name="Puiu D."/>
            <person name="Shetty J."/>
            <person name="Stajich J.E."/>
            <person name="Tripathy S."/>
            <person name="Wawra S."/>
            <person name="van West P."/>
            <person name="Whitty B.R."/>
            <person name="Coutinho P.M."/>
            <person name="Henrissat B."/>
            <person name="Martin F."/>
            <person name="Thomas P.D."/>
            <person name="Tyler B.M."/>
            <person name="De Vries R.P."/>
            <person name="Kamoun S."/>
            <person name="Yandell M."/>
            <person name="Tisserat N."/>
            <person name="Buell C.R."/>
        </authorList>
    </citation>
    <scope>NUCLEOTIDE SEQUENCE</scope>
    <source>
        <strain evidence="2">DAOM:BR144</strain>
    </source>
</reference>
<proteinExistence type="predicted"/>
<keyword evidence="2" id="KW-1185">Reference proteome</keyword>
<evidence type="ECO:0000313" key="2">
    <source>
        <dbReference type="Proteomes" id="UP000019132"/>
    </source>
</evidence>
<dbReference type="EMBL" id="GL376626">
    <property type="status" value="NOT_ANNOTATED_CDS"/>
    <property type="molecule type" value="Genomic_DNA"/>
</dbReference>
<evidence type="ECO:0000313" key="1">
    <source>
        <dbReference type="EnsemblProtists" id="PYU1_T001202"/>
    </source>
</evidence>
<sequence>KNAPRELDQVIVAHEKAAELRYVINDKDTSEDDIDELYDMQRECVQRTRYVALRSKHRKHSVRWDAYICGKNVINGGEFLQHFRVTREAFKSLVALIKDDRIFKGDAHRTFRGDASSHLLVLLKLLETFDSDNTSSKRSLFFGLSKGSIDNCICRAISAVPQLEQSMITWLDAQERKIIANWIKKNTAL</sequence>
<dbReference type="HOGENOM" id="CLU_018552_2_4_1"/>
<dbReference type="OMA" id="NCICRAI"/>
<dbReference type="InParanoid" id="K3W8B1"/>
<reference evidence="1" key="3">
    <citation type="submission" date="2015-02" db="UniProtKB">
        <authorList>
            <consortium name="EnsemblProtists"/>
        </authorList>
    </citation>
    <scope>IDENTIFICATION</scope>
    <source>
        <strain evidence="1">DAOM BR144</strain>
    </source>
</reference>
<reference evidence="2" key="2">
    <citation type="submission" date="2010-04" db="EMBL/GenBank/DDBJ databases">
        <authorList>
            <person name="Buell R."/>
            <person name="Hamilton J."/>
            <person name="Hostetler J."/>
        </authorList>
    </citation>
    <scope>NUCLEOTIDE SEQUENCE [LARGE SCALE GENOMIC DNA]</scope>
    <source>
        <strain evidence="2">DAOM:BR144</strain>
    </source>
</reference>
<dbReference type="eggNOG" id="ENOG502S5JK">
    <property type="taxonomic scope" value="Eukaryota"/>
</dbReference>
<dbReference type="AlphaFoldDB" id="K3W8B1"/>
<dbReference type="EnsemblProtists" id="PYU1_T001202">
    <property type="protein sequence ID" value="PYU1_T001202"/>
    <property type="gene ID" value="PYU1_G001202"/>
</dbReference>